<feature type="compositionally biased region" description="Basic and acidic residues" evidence="1">
    <location>
        <begin position="48"/>
        <end position="60"/>
    </location>
</feature>
<gene>
    <name evidence="2" type="ORF">Tco_0922935</name>
</gene>
<reference evidence="2" key="1">
    <citation type="journal article" date="2022" name="Int. J. Mol. Sci.">
        <title>Draft Genome of Tanacetum Coccineum: Genomic Comparison of Closely Related Tanacetum-Family Plants.</title>
        <authorList>
            <person name="Yamashiro T."/>
            <person name="Shiraishi A."/>
            <person name="Nakayama K."/>
            <person name="Satake H."/>
        </authorList>
    </citation>
    <scope>NUCLEOTIDE SEQUENCE</scope>
</reference>
<reference evidence="2" key="2">
    <citation type="submission" date="2022-01" db="EMBL/GenBank/DDBJ databases">
        <authorList>
            <person name="Yamashiro T."/>
            <person name="Shiraishi A."/>
            <person name="Satake H."/>
            <person name="Nakayama K."/>
        </authorList>
    </citation>
    <scope>NUCLEOTIDE SEQUENCE</scope>
</reference>
<proteinExistence type="predicted"/>
<comment type="caution">
    <text evidence="2">The sequence shown here is derived from an EMBL/GenBank/DDBJ whole genome shotgun (WGS) entry which is preliminary data.</text>
</comment>
<evidence type="ECO:0000256" key="1">
    <source>
        <dbReference type="SAM" id="MobiDB-lite"/>
    </source>
</evidence>
<protein>
    <submittedName>
        <fullName evidence="2">Uncharacterized protein</fullName>
    </submittedName>
</protein>
<organism evidence="2 3">
    <name type="scientific">Tanacetum coccineum</name>
    <dbReference type="NCBI Taxonomy" id="301880"/>
    <lineage>
        <taxon>Eukaryota</taxon>
        <taxon>Viridiplantae</taxon>
        <taxon>Streptophyta</taxon>
        <taxon>Embryophyta</taxon>
        <taxon>Tracheophyta</taxon>
        <taxon>Spermatophyta</taxon>
        <taxon>Magnoliopsida</taxon>
        <taxon>eudicotyledons</taxon>
        <taxon>Gunneridae</taxon>
        <taxon>Pentapetalae</taxon>
        <taxon>asterids</taxon>
        <taxon>campanulids</taxon>
        <taxon>Asterales</taxon>
        <taxon>Asteraceae</taxon>
        <taxon>Asteroideae</taxon>
        <taxon>Anthemideae</taxon>
        <taxon>Anthemidinae</taxon>
        <taxon>Tanacetum</taxon>
    </lineage>
</organism>
<accession>A0ABQ5CZN3</accession>
<dbReference type="EMBL" id="BQNB010014799">
    <property type="protein sequence ID" value="GJT32516.1"/>
    <property type="molecule type" value="Genomic_DNA"/>
</dbReference>
<dbReference type="Proteomes" id="UP001151760">
    <property type="component" value="Unassembled WGS sequence"/>
</dbReference>
<sequence>MEGYLYHHLIHKFTKLTTLVPTYGEEEDDVDSGESSVVGGDGGGGGGGEREVVDTSDHFK</sequence>
<evidence type="ECO:0000313" key="3">
    <source>
        <dbReference type="Proteomes" id="UP001151760"/>
    </source>
</evidence>
<feature type="non-terminal residue" evidence="2">
    <location>
        <position position="60"/>
    </location>
</feature>
<evidence type="ECO:0000313" key="2">
    <source>
        <dbReference type="EMBL" id="GJT32516.1"/>
    </source>
</evidence>
<feature type="region of interest" description="Disordered" evidence="1">
    <location>
        <begin position="24"/>
        <end position="60"/>
    </location>
</feature>
<name>A0ABQ5CZN3_9ASTR</name>
<keyword evidence="3" id="KW-1185">Reference proteome</keyword>